<reference evidence="1" key="1">
    <citation type="journal article" date="2016" name="Proc. Natl. Acad. Sci. U.S.A.">
        <title>Lipid metabolic changes in an early divergent fungus govern the establishment of a mutualistic symbiosis with endobacteria.</title>
        <authorList>
            <person name="Lastovetsky O.A."/>
            <person name="Gaspar M.L."/>
            <person name="Mondo S.J."/>
            <person name="LaButti K.M."/>
            <person name="Sandor L."/>
            <person name="Grigoriev I.V."/>
            <person name="Henry S.A."/>
            <person name="Pawlowska T.E."/>
        </authorList>
    </citation>
    <scope>NUCLEOTIDE SEQUENCE [LARGE SCALE GENOMIC DNA]</scope>
    <source>
        <strain evidence="1">ATCC 52814</strain>
    </source>
</reference>
<name>A0A1X0R4L8_RHIZD</name>
<dbReference type="InterPro" id="IPR010530">
    <property type="entry name" value="B12D"/>
</dbReference>
<dbReference type="VEuPathDB" id="FungiDB:BCV72DRAFT_206504"/>
<protein>
    <recommendedName>
        <fullName evidence="2">NADH-ubiquinone reductase complex 1 MLRQ subunit</fullName>
    </recommendedName>
</protein>
<proteinExistence type="predicted"/>
<dbReference type="Proteomes" id="UP000242414">
    <property type="component" value="Unassembled WGS sequence"/>
</dbReference>
<dbReference type="EMBL" id="KV921913">
    <property type="protein sequence ID" value="ORE06957.1"/>
    <property type="molecule type" value="Genomic_DNA"/>
</dbReference>
<dbReference type="Pfam" id="PF06522">
    <property type="entry name" value="B12D"/>
    <property type="match status" value="1"/>
</dbReference>
<dbReference type="AlphaFoldDB" id="A0A1X0R4L8"/>
<accession>A0A1X0R4L8</accession>
<gene>
    <name evidence="1" type="ORF">BCV72DRAFT_206504</name>
</gene>
<evidence type="ECO:0000313" key="1">
    <source>
        <dbReference type="EMBL" id="ORE06957.1"/>
    </source>
</evidence>
<evidence type="ECO:0008006" key="2">
    <source>
        <dbReference type="Google" id="ProtNLM"/>
    </source>
</evidence>
<sequence length="72" mass="8399">MHPAIRHFFKRSFSHPEVVPLMIIVGSALTAATYSGYRQLHSPGLRTNFHQTSLPNWNPVNDRDRVRFHHIH</sequence>
<organism evidence="1">
    <name type="scientific">Rhizopus microsporus var. microsporus</name>
    <dbReference type="NCBI Taxonomy" id="86635"/>
    <lineage>
        <taxon>Eukaryota</taxon>
        <taxon>Fungi</taxon>
        <taxon>Fungi incertae sedis</taxon>
        <taxon>Mucoromycota</taxon>
        <taxon>Mucoromycotina</taxon>
        <taxon>Mucoromycetes</taxon>
        <taxon>Mucorales</taxon>
        <taxon>Mucorineae</taxon>
        <taxon>Rhizopodaceae</taxon>
        <taxon>Rhizopus</taxon>
    </lineage>
</organism>